<dbReference type="GO" id="GO:0042276">
    <property type="term" value="P:error-prone translesion synthesis"/>
    <property type="evidence" value="ECO:0007669"/>
    <property type="project" value="TreeGrafter"/>
</dbReference>
<dbReference type="Gene3D" id="1.10.132.60">
    <property type="entry name" value="DNA polymerase family B, C-terminal domain"/>
    <property type="match status" value="1"/>
</dbReference>
<dbReference type="InterPro" id="IPR036397">
    <property type="entry name" value="RNaseH_sf"/>
</dbReference>
<keyword evidence="7" id="KW-0548">Nucleotidyltransferase</keyword>
<dbReference type="OrthoDB" id="2414538at2759"/>
<keyword evidence="6" id="KW-0808">Transferase</keyword>
<evidence type="ECO:0000256" key="9">
    <source>
        <dbReference type="ARBA" id="ARBA00022763"/>
    </source>
</evidence>
<keyword evidence="14" id="KW-0234">DNA repair</keyword>
<dbReference type="InterPro" id="IPR023211">
    <property type="entry name" value="DNA_pol_palm_dom_sf"/>
</dbReference>
<dbReference type="GO" id="GO:0046872">
    <property type="term" value="F:metal ion binding"/>
    <property type="evidence" value="ECO:0007669"/>
    <property type="project" value="UniProtKB-KW"/>
</dbReference>
<feature type="region of interest" description="Disordered" evidence="20">
    <location>
        <begin position="1225"/>
        <end position="1377"/>
    </location>
</feature>
<organism evidence="27 28">
    <name type="scientific">Anabas testudineus</name>
    <name type="common">Climbing perch</name>
    <name type="synonym">Anthias testudineus</name>
    <dbReference type="NCBI Taxonomy" id="64144"/>
    <lineage>
        <taxon>Eukaryota</taxon>
        <taxon>Metazoa</taxon>
        <taxon>Chordata</taxon>
        <taxon>Craniata</taxon>
        <taxon>Vertebrata</taxon>
        <taxon>Euteleostomi</taxon>
        <taxon>Actinopterygii</taxon>
        <taxon>Neopterygii</taxon>
        <taxon>Teleostei</taxon>
        <taxon>Neoteleostei</taxon>
        <taxon>Acanthomorphata</taxon>
        <taxon>Anabantaria</taxon>
        <taxon>Anabantiformes</taxon>
        <taxon>Anabantoidei</taxon>
        <taxon>Anabantidae</taxon>
        <taxon>Anabas</taxon>
    </lineage>
</organism>
<feature type="compositionally biased region" description="Basic residues" evidence="20">
    <location>
        <begin position="1505"/>
        <end position="1520"/>
    </location>
</feature>
<dbReference type="Gene3D" id="3.30.342.10">
    <property type="entry name" value="DNA Polymerase, chain B, domain 1"/>
    <property type="match status" value="1"/>
</dbReference>
<dbReference type="InterPro" id="IPR012337">
    <property type="entry name" value="RNaseH-like_sf"/>
</dbReference>
<dbReference type="SMART" id="SM00486">
    <property type="entry name" value="POLBc"/>
    <property type="match status" value="1"/>
</dbReference>
<name>A0A3Q1JTF4_ANATE</name>
<dbReference type="RefSeq" id="XP_026197356.1">
    <property type="nucleotide sequence ID" value="XM_026341571.1"/>
</dbReference>
<feature type="region of interest" description="Disordered" evidence="20">
    <location>
        <begin position="1181"/>
        <end position="1202"/>
    </location>
</feature>
<evidence type="ECO:0000256" key="10">
    <source>
        <dbReference type="ARBA" id="ARBA00022833"/>
    </source>
</evidence>
<evidence type="ECO:0000256" key="1">
    <source>
        <dbReference type="ARBA" id="ARBA00001966"/>
    </source>
</evidence>
<evidence type="ECO:0000256" key="19">
    <source>
        <dbReference type="ARBA" id="ARBA00075683"/>
    </source>
</evidence>
<comment type="similarity">
    <text evidence="3">Belongs to the DNA polymerase type-B family.</text>
</comment>
<feature type="compositionally biased region" description="Basic and acidic residues" evidence="20">
    <location>
        <begin position="1308"/>
        <end position="1321"/>
    </location>
</feature>
<feature type="domain" description="DUF4683" evidence="24">
    <location>
        <begin position="759"/>
        <end position="1200"/>
    </location>
</feature>
<feature type="compositionally biased region" description="Polar residues" evidence="20">
    <location>
        <begin position="1227"/>
        <end position="1239"/>
    </location>
</feature>
<comment type="function">
    <text evidence="17">Catalytic subunit of the DNA polymerase zeta complex, an error-prone polymerase specialized in translesion DNA synthesis (TLS). Lacks an intrinsic 3'-5' exonuclease activity and thus has no proofreading function.</text>
</comment>
<feature type="compositionally biased region" description="Basic and acidic residues" evidence="20">
    <location>
        <begin position="601"/>
        <end position="611"/>
    </location>
</feature>
<keyword evidence="28" id="KW-1185">Reference proteome</keyword>
<feature type="compositionally biased region" description="Acidic residues" evidence="20">
    <location>
        <begin position="461"/>
        <end position="475"/>
    </location>
</feature>
<feature type="compositionally biased region" description="Basic and acidic residues" evidence="20">
    <location>
        <begin position="953"/>
        <end position="962"/>
    </location>
</feature>
<feature type="compositionally biased region" description="Acidic residues" evidence="20">
    <location>
        <begin position="504"/>
        <end position="519"/>
    </location>
</feature>
<accession>A0A3Q1JTF4</accession>
<comment type="cofactor">
    <cofactor evidence="1">
        <name>[4Fe-4S] cluster</name>
        <dbReference type="ChEBI" id="CHEBI:49883"/>
    </cofactor>
</comment>
<evidence type="ECO:0000256" key="7">
    <source>
        <dbReference type="ARBA" id="ARBA00022695"/>
    </source>
</evidence>
<evidence type="ECO:0000256" key="2">
    <source>
        <dbReference type="ARBA" id="ARBA00004123"/>
    </source>
</evidence>
<evidence type="ECO:0000259" key="25">
    <source>
        <dbReference type="Pfam" id="PF24055"/>
    </source>
</evidence>
<evidence type="ECO:0000256" key="6">
    <source>
        <dbReference type="ARBA" id="ARBA00022679"/>
    </source>
</evidence>
<dbReference type="FunFam" id="1.10.287.690:FF:000002">
    <property type="entry name" value="DNA polymerase zeta"/>
    <property type="match status" value="1"/>
</dbReference>
<feature type="region of interest" description="Disordered" evidence="20">
    <location>
        <begin position="439"/>
        <end position="519"/>
    </location>
</feature>
<dbReference type="GeneTree" id="ENSGT00940000156226"/>
<evidence type="ECO:0000256" key="14">
    <source>
        <dbReference type="ARBA" id="ARBA00023204"/>
    </source>
</evidence>
<evidence type="ECO:0000313" key="28">
    <source>
        <dbReference type="Proteomes" id="UP000265040"/>
    </source>
</evidence>
<feature type="compositionally biased region" description="Basic and acidic residues" evidence="20">
    <location>
        <begin position="1258"/>
        <end position="1270"/>
    </location>
</feature>
<evidence type="ECO:0000256" key="17">
    <source>
        <dbReference type="ARBA" id="ARBA00059263"/>
    </source>
</evidence>
<dbReference type="CDD" id="cd05534">
    <property type="entry name" value="POLBc_zeta"/>
    <property type="match status" value="1"/>
</dbReference>
<dbReference type="Pfam" id="PF24065">
    <property type="entry name" value="REV3_N"/>
    <property type="match status" value="1"/>
</dbReference>
<evidence type="ECO:0000256" key="13">
    <source>
        <dbReference type="ARBA" id="ARBA00023014"/>
    </source>
</evidence>
<dbReference type="InParanoid" id="A0A3Q1JTF4"/>
<reference evidence="27" key="2">
    <citation type="submission" date="2025-08" db="UniProtKB">
        <authorList>
            <consortium name="Ensembl"/>
        </authorList>
    </citation>
    <scope>IDENTIFICATION</scope>
</reference>
<feature type="domain" description="C4-type zinc-finger of DNA polymerase delta" evidence="23">
    <location>
        <begin position="2948"/>
        <end position="3015"/>
    </location>
</feature>
<keyword evidence="10" id="KW-0862">Zinc</keyword>
<evidence type="ECO:0000259" key="22">
    <source>
        <dbReference type="Pfam" id="PF03104"/>
    </source>
</evidence>
<keyword evidence="15" id="KW-0539">Nucleus</keyword>
<evidence type="ECO:0000256" key="18">
    <source>
        <dbReference type="ARBA" id="ARBA00066163"/>
    </source>
</evidence>
<dbReference type="SUPFAM" id="SSF56672">
    <property type="entry name" value="DNA/RNA polymerases"/>
    <property type="match status" value="1"/>
</dbReference>
<feature type="compositionally biased region" description="Polar residues" evidence="20">
    <location>
        <begin position="1347"/>
        <end position="1371"/>
    </location>
</feature>
<feature type="compositionally biased region" description="Polar residues" evidence="20">
    <location>
        <begin position="1001"/>
        <end position="1023"/>
    </location>
</feature>
<feature type="domain" description="DNA polymerase zeta catalytic subunit N-terminal" evidence="26">
    <location>
        <begin position="1"/>
        <end position="55"/>
    </location>
</feature>
<keyword evidence="8" id="KW-0479">Metal-binding</keyword>
<keyword evidence="9" id="KW-0227">DNA damage</keyword>
<feature type="domain" description="DNA polymerase delta/zeta catalytic subunit N-terminal" evidence="25">
    <location>
        <begin position="56"/>
        <end position="134"/>
    </location>
</feature>
<dbReference type="InterPro" id="IPR043502">
    <property type="entry name" value="DNA/RNA_pol_sf"/>
</dbReference>
<evidence type="ECO:0000256" key="15">
    <source>
        <dbReference type="ARBA" id="ARBA00023242"/>
    </source>
</evidence>
<feature type="compositionally biased region" description="Low complexity" evidence="20">
    <location>
        <begin position="613"/>
        <end position="624"/>
    </location>
</feature>
<proteinExistence type="inferred from homology"/>
<feature type="region of interest" description="Disordered" evidence="20">
    <location>
        <begin position="1501"/>
        <end position="1543"/>
    </location>
</feature>
<dbReference type="FunFam" id="3.30.342.10:FF:000002">
    <property type="entry name" value="DNA polymerase zeta catalytic subunit isoform X1"/>
    <property type="match status" value="1"/>
</dbReference>
<evidence type="ECO:0000256" key="5">
    <source>
        <dbReference type="ARBA" id="ARBA00021589"/>
    </source>
</evidence>
<dbReference type="PANTHER" id="PTHR45812:SF1">
    <property type="entry name" value="DNA POLYMERASE ZETA CATALYTIC SUBUNIT"/>
    <property type="match status" value="1"/>
</dbReference>
<dbReference type="EC" id="2.7.7.7" evidence="4"/>
<reference evidence="27" key="1">
    <citation type="submission" date="2021-04" db="EMBL/GenBank/DDBJ databases">
        <authorList>
            <consortium name="Wellcome Sanger Institute Data Sharing"/>
        </authorList>
    </citation>
    <scope>NUCLEOTIDE SEQUENCE [LARGE SCALE GENOMIC DNA]</scope>
</reference>
<feature type="compositionally biased region" description="Basic and acidic residues" evidence="20">
    <location>
        <begin position="1644"/>
        <end position="1667"/>
    </location>
</feature>
<evidence type="ECO:0000256" key="8">
    <source>
        <dbReference type="ARBA" id="ARBA00022723"/>
    </source>
</evidence>
<dbReference type="PANTHER" id="PTHR45812">
    <property type="entry name" value="DNA POLYMERASE ZETA CATALYTIC SUBUNIT"/>
    <property type="match status" value="1"/>
</dbReference>
<dbReference type="InterPro" id="IPR056435">
    <property type="entry name" value="DPOD/Z_N"/>
</dbReference>
<dbReference type="GeneID" id="113149443"/>
<dbReference type="Pfam" id="PF14260">
    <property type="entry name" value="zf-C4pol"/>
    <property type="match status" value="1"/>
</dbReference>
<keyword evidence="12" id="KW-0408">Iron</keyword>
<feature type="region of interest" description="Disordered" evidence="20">
    <location>
        <begin position="278"/>
        <end position="298"/>
    </location>
</feature>
<dbReference type="GO" id="GO:0003677">
    <property type="term" value="F:DNA binding"/>
    <property type="evidence" value="ECO:0007669"/>
    <property type="project" value="InterPro"/>
</dbReference>
<dbReference type="PROSITE" id="PS00116">
    <property type="entry name" value="DNA_POLYMERASE_B"/>
    <property type="match status" value="1"/>
</dbReference>
<feature type="region of interest" description="Disordered" evidence="20">
    <location>
        <begin position="953"/>
        <end position="1028"/>
    </location>
</feature>
<dbReference type="Proteomes" id="UP000265040">
    <property type="component" value="Chromosome 24"/>
</dbReference>
<feature type="region of interest" description="Disordered" evidence="20">
    <location>
        <begin position="601"/>
        <end position="624"/>
    </location>
</feature>
<dbReference type="FunFam" id="1.10.132.60:FF:000005">
    <property type="entry name" value="Putative DNA polymerase zeta catalytic subunit"/>
    <property type="match status" value="1"/>
</dbReference>
<feature type="region of interest" description="Disordered" evidence="20">
    <location>
        <begin position="1644"/>
        <end position="1675"/>
    </location>
</feature>
<dbReference type="Pfam" id="PF24055">
    <property type="entry name" value="POL3_N"/>
    <property type="match status" value="1"/>
</dbReference>
<keyword evidence="13" id="KW-0411">Iron-sulfur</keyword>
<reference evidence="27" key="3">
    <citation type="submission" date="2025-09" db="UniProtKB">
        <authorList>
            <consortium name="Ensembl"/>
        </authorList>
    </citation>
    <scope>IDENTIFICATION</scope>
</reference>
<dbReference type="InterPro" id="IPR025687">
    <property type="entry name" value="Znf-C4pol"/>
</dbReference>
<dbReference type="Gene3D" id="1.10.287.690">
    <property type="entry name" value="Helix hairpin bin"/>
    <property type="match status" value="1"/>
</dbReference>
<dbReference type="CDD" id="cd22287">
    <property type="entry name" value="REV3L_RBD"/>
    <property type="match status" value="1"/>
</dbReference>
<gene>
    <name evidence="27" type="primary">REV3L</name>
</gene>
<feature type="compositionally biased region" description="Low complexity" evidence="20">
    <location>
        <begin position="1115"/>
        <end position="1128"/>
    </location>
</feature>
<evidence type="ECO:0000256" key="11">
    <source>
        <dbReference type="ARBA" id="ARBA00022932"/>
    </source>
</evidence>
<dbReference type="InterPro" id="IPR006133">
    <property type="entry name" value="DNA-dir_DNA_pol_B_exonuc"/>
</dbReference>
<evidence type="ECO:0000259" key="26">
    <source>
        <dbReference type="Pfam" id="PF24065"/>
    </source>
</evidence>
<dbReference type="FunFam" id="3.30.420.10:FF:000024">
    <property type="entry name" value="DNA polymerase zeta catalytic subunit"/>
    <property type="match status" value="1"/>
</dbReference>
<comment type="catalytic activity">
    <reaction evidence="16">
        <text>DNA(n) + a 2'-deoxyribonucleoside 5'-triphosphate = DNA(n+1) + diphosphate</text>
        <dbReference type="Rhea" id="RHEA:22508"/>
        <dbReference type="Rhea" id="RHEA-COMP:17339"/>
        <dbReference type="Rhea" id="RHEA-COMP:17340"/>
        <dbReference type="ChEBI" id="CHEBI:33019"/>
        <dbReference type="ChEBI" id="CHEBI:61560"/>
        <dbReference type="ChEBI" id="CHEBI:173112"/>
        <dbReference type="EC" id="2.7.7.7"/>
    </reaction>
</comment>
<evidence type="ECO:0000259" key="21">
    <source>
        <dbReference type="Pfam" id="PF00136"/>
    </source>
</evidence>
<feature type="domain" description="DNA-directed DNA polymerase family B multifunctional" evidence="21">
    <location>
        <begin position="2454"/>
        <end position="2905"/>
    </location>
</feature>
<feature type="compositionally biased region" description="Basic residues" evidence="20">
    <location>
        <begin position="1105"/>
        <end position="1114"/>
    </location>
</feature>
<feature type="compositionally biased region" description="Low complexity" evidence="20">
    <location>
        <begin position="2094"/>
        <end position="2105"/>
    </location>
</feature>
<dbReference type="STRING" id="64144.ENSATEP00000018311"/>
<dbReference type="Pfam" id="PF00136">
    <property type="entry name" value="DNA_pol_B"/>
    <property type="match status" value="1"/>
</dbReference>
<dbReference type="Pfam" id="PF03104">
    <property type="entry name" value="DNA_pol_B_exo1"/>
    <property type="match status" value="1"/>
</dbReference>
<feature type="region of interest" description="Disordered" evidence="20">
    <location>
        <begin position="1101"/>
        <end position="1148"/>
    </location>
</feature>
<dbReference type="OMA" id="DPTSWIR"/>
<feature type="compositionally biased region" description="Polar residues" evidence="20">
    <location>
        <begin position="288"/>
        <end position="298"/>
    </location>
</feature>
<feature type="region of interest" description="Disordered" evidence="20">
    <location>
        <begin position="2016"/>
        <end position="2118"/>
    </location>
</feature>
<evidence type="ECO:0000256" key="16">
    <source>
        <dbReference type="ARBA" id="ARBA00049244"/>
    </source>
</evidence>
<dbReference type="InterPro" id="IPR017964">
    <property type="entry name" value="DNA-dir_DNA_pol_B_CS"/>
</dbReference>
<dbReference type="PRINTS" id="PR00106">
    <property type="entry name" value="DNAPOLB"/>
</dbReference>
<evidence type="ECO:0000256" key="3">
    <source>
        <dbReference type="ARBA" id="ARBA00005755"/>
    </source>
</evidence>
<evidence type="ECO:0000259" key="23">
    <source>
        <dbReference type="Pfam" id="PF14260"/>
    </source>
</evidence>
<dbReference type="InterPro" id="IPR006134">
    <property type="entry name" value="DNA-dir_DNA_pol_B_multi_dom"/>
</dbReference>
<comment type="subunit">
    <text evidence="18">Heterodimer with MAD2L2. This dimer forms the minimal DNA polymerase zeta complex (Pol-zeta2), with REV3L bearing DNA polymerase catalytic activity, although its activity is very low in this context. Component of the tetrameric Pol-zeta complex (Pol-zeta4), which consists of REV3L, MAD2L2, POLD2 and POLD3; Pol-zeta4 is the fully active form of DNA polymerase zeta.</text>
</comment>
<dbReference type="InterPro" id="IPR030559">
    <property type="entry name" value="PolZ_Rev3"/>
</dbReference>
<dbReference type="GO" id="GO:0016035">
    <property type="term" value="C:zeta DNA polymerase complex"/>
    <property type="evidence" value="ECO:0007669"/>
    <property type="project" value="InterPro"/>
</dbReference>
<feature type="region of interest" description="Disordered" evidence="20">
    <location>
        <begin position="187"/>
        <end position="208"/>
    </location>
</feature>
<dbReference type="GO" id="GO:0003887">
    <property type="term" value="F:DNA-directed DNA polymerase activity"/>
    <property type="evidence" value="ECO:0007669"/>
    <property type="project" value="UniProtKB-KW"/>
</dbReference>
<feature type="region of interest" description="Disordered" evidence="20">
    <location>
        <begin position="536"/>
        <end position="557"/>
    </location>
</feature>
<dbReference type="InterPro" id="IPR006172">
    <property type="entry name" value="DNA-dir_DNA_pol_B"/>
</dbReference>
<feature type="region of interest" description="Disordered" evidence="20">
    <location>
        <begin position="1926"/>
        <end position="1953"/>
    </location>
</feature>
<protein>
    <recommendedName>
        <fullName evidence="5">DNA polymerase zeta catalytic subunit</fullName>
        <ecNumber evidence="4">2.7.7.7</ecNumber>
    </recommendedName>
    <alternativeName>
        <fullName evidence="19">Protein reversionless 3-like</fullName>
    </alternativeName>
</protein>
<dbReference type="CDD" id="cd05778">
    <property type="entry name" value="DNA_polB_zeta_exo"/>
    <property type="match status" value="1"/>
</dbReference>
<evidence type="ECO:0000259" key="24">
    <source>
        <dbReference type="Pfam" id="PF15735"/>
    </source>
</evidence>
<dbReference type="Ensembl" id="ENSATET00000018619.3">
    <property type="protein sequence ID" value="ENSATEP00000018311.1"/>
    <property type="gene ID" value="ENSATEG00000012750.3"/>
</dbReference>
<evidence type="ECO:0000256" key="12">
    <source>
        <dbReference type="ARBA" id="ARBA00023004"/>
    </source>
</evidence>
<evidence type="ECO:0000313" key="27">
    <source>
        <dbReference type="Ensembl" id="ENSATEP00000018311.1"/>
    </source>
</evidence>
<dbReference type="GO" id="GO:0031981">
    <property type="term" value="C:nuclear lumen"/>
    <property type="evidence" value="ECO:0007669"/>
    <property type="project" value="UniProtKB-ARBA"/>
</dbReference>
<dbReference type="GO" id="GO:0000166">
    <property type="term" value="F:nucleotide binding"/>
    <property type="evidence" value="ECO:0007669"/>
    <property type="project" value="InterPro"/>
</dbReference>
<keyword evidence="11" id="KW-0239">DNA-directed DNA polymerase</keyword>
<evidence type="ECO:0000256" key="4">
    <source>
        <dbReference type="ARBA" id="ARBA00012417"/>
    </source>
</evidence>
<dbReference type="InterPro" id="IPR032757">
    <property type="entry name" value="DUF4683"/>
</dbReference>
<feature type="domain" description="DNA-directed DNA polymerase family B exonuclease" evidence="22">
    <location>
        <begin position="2276"/>
        <end position="2388"/>
    </location>
</feature>
<dbReference type="InterPro" id="IPR056447">
    <property type="entry name" value="REV3_N"/>
</dbReference>
<dbReference type="InterPro" id="IPR042087">
    <property type="entry name" value="DNA_pol_B_thumb"/>
</dbReference>
<sequence>MFAVRIVSADYYLASPIKTLDVCYSEFRERDVKKVPVVRIFGATPTGQKTCLHLHGVFPYIYVPYDGYGQQPERYMRQVAFSIDRALNVVMGNPASSTQHIFKVVLVSGTPFYGYHAKEKHFMKIYLYNPQMVKRVCELLQSGAVMNKSYQPHEGHIPYLLQLFIDYNLYGMNLVYLAAVKFRRSQNKEGSDGQTPSNHPRISPWKSPCTSKLNDSTLGGTYAHWEENALPCSLVLEEVEKQSTCELEVDAVAVDILNRLDIENQIGRNPGLQAIWEDEKQRRREKNQASQIETPQSQDRVFVTSTESEKIFMKRFKEILKENKFDLTQASSVGDGEDQEDFLSDLSLHSDPLTPEVLPCTAANAVEVHRDSEPDSVRVDKIPEEAVVDEEAILSLLENSQTFLPLSQTSNHSPLLDSSQDNAIINLLAGLEDDGFCRTPNRQDSRSQTLPGARSYHCNSDEEEAGPELDKEEAELSVLMSQRWDSEAPENSSLPRSNVKEGEDCFSDEQQESSDEDMEWSGDNALFANLSIPQLDGAADESSDSSLTDGSSRTQSSLIVSEKMLGKINPFPGETIHPEPPSSAKIVLECKHSDHRPVHTLDTEQSLDKHFQSKSSQDSSSECSTGFKVNKEIPYIPPVKHPIPCKRASHPEVSPMCVDKEDIHPLYSYDRKTSIVLDNTDLESFSFGNGKLAKSRKKYGSIKNVETNCLSILQNHRTFSLCYSELRNCSAKTELELNQKDSKSPILRNIPSARTSVDKEEFLDPQEEEMGRDSEEGDVGELKIRYEDYQENKTERTIVAQQEAHYKFFPSVILSNCLSRKKAGSKKLTDYCSKLEQAQPRKYRLKVSKKRLGMAGQRMKSNIIESSVCEGQVSTAFTSVMLAGPLTVDTDLPVSEDKPVNEPQPVKDGPIIEGKPVTKEEQVTEERSLNEQIEPFSEPPATNSTIVSCFSEEGKDTTEDRLSPLQDLSTKVDKTKPLPGSKYTLRAKRKMSYDGEDGEHSGSTRSKSPASVKIKNSNVSSGQEVKYNKRRKKEPPIIIKYIIINRFKGQKNMLVKLSKLNAEEQLVLLTPDKLEQYTKLAPLKDFWPKVPESTAVKFPVTEPKAKKHPKRKPKVNSNNKKTVSTSSRTRVRQGEKLKRTKGWQRGPVLPSLPPPRPYYCELADDLDIEYSDVMVELGYLSDRSPSPIDSTPPRCWSPSDPLMDSSEQLINPLSDPCLSSAFHKPHTVSSTKGVQNKCQTAKLKKAADPKRKMSKKATKQEPSEENESKKEKARRSSGTASRQRKKAKDAAEATVNSSITPTRSRKKKTEERKDHDHDKDSSLLLFPDDQLPPSESSSQKVPPFQHPVSTDSHSQGSSQTASIPDSNSVAQSVEPKVEDCETSIMEVNQSFSRPAQWKQQACQTTLVKLEASQEESTTSPLLQAGQPFVEHSKDTELAVASPHSGPKNGEIPTLCEIPSSLTVLKQLLQKRREGQALPLQAISIDSHCTAIAQTAALLDTTTKPAKSRKALSTNHRKPRAPKSTPVKDNKPRSRKGKMSSTQPHLIVKQEGSVSDDCSLFVSDPGLDSCNFIEDNLSPELPHNYTFDINAIEFPSPYSGSQFVLTDKNLPVKFLSDVSQDVVSVQALGSEKKLDRLFGTVEELQRTSDCHKPRPDSPDSAKNSESESNHFTSLNSEKMKSREWDFSLGKAHTLSPFQDFHCERKELLFSIFDPVLPLPLSSASFVDHEGSPTGDVLEGIDGLMSTTPNSSPCSIGSLSQVRASQLLKSAGGGAHILKPLMSPPSREEILSTLLDLEMSEATFQEPFCSDPSDAPGKPMEVGGRKLMVGTRLAKDLDEFSGELSLEGLHFWKTAFSAMTRPTTSITLLSQAHRVDVSETCKEQAKPNLSSASDKKIVLLPCKNPPSRDRVLLWLQAKKQYENLQKWGKETGPINKGGDELEVEDRNSERSEQPAASCCPAVTVELCGKSLNSTWTQRRTKRNLSLILSPMKNTGSQYKSTEESPVSDEVVVDLYQEEEEKAPNNKTISPESPELPTWQQSCQPSPSGPHHVNENRLIENSPGTLSPRFSDSLERRAEYPSSPSPLHVNNREEGRTSPLLLHSTPLLRRQRKSKDDMEPVCSTPICDEDALSQRLQQRRRSQADPLRRVLLTTQMKNQFAALNAPKKDDSQIEGPSIANSYGFKVSMQNLQDAKALHEVQYLTLMGMELHARSRRDLEPDPEFDPICALFYCLSSDAPLPDVESTQLTGAIVVDKDHQSCNQAGHRGTAPLLIRSGVSGLVVTYATDEKMLFQELVTIMRRYDPDILVGYEVQMHSWGYLLQRATALGVDLCQQLSRVPGDSKENRFSAERDEYGADTMSEINIIGRITLNLWRVMKTEVTLNNYTFENVAFHVLHQRFPLYSPRTLSDWFDHNSDLYRWKLIDHYVSRMRGSMQLLQQHDIIGRTSELARLFGIQFLHVLTRGSQYRVESMMLRLAKPQNYIPVTPSIQQRAQQRAPQCIPLVMEPESRFYSNSVVVLDFQSLYPSIVIAYNYCYSTCLGHIDSLGTPDEFKFGCTSLRVPPELLYQLRNDITVSPNGIAFVKSSVRKGVLPSMLEEILNTRIMVKQSMKFYKHDKALMRLLHARQLGLKLIANVTFGYTSANYSGRMPSVEVGDSIVHKARETLERAIRLVNDTKKWGARVVYGDTDSMFVLLRGATKEQAFKIGNEIAEAVTATNPKPVKLKFEKVYLPCVLQTKKRYVGYMYESLDQKEPVFDAKGIETVRRDGCPAVSKILERSIKLLFETRDISQVKPFVQRQCVKVLDGRASMQDLTFAKEYRGSGSYRPGACVPALELTRRLMAYDRRLEPRVGERVPYVIVYGMPGVPLIQLVRRPIDVLQDPSLRLNATYYITKQILPPLARMFQLIGVDVFSWYHELPRIQKVSCSSAVVREEVGRKGTISQYFTTLHCPVCDELTQLGVCSQCRAEPQRVVVTLHQNMRQWESQQEQLLKICRNCSGCAERQVPCVSLDCPVLYKLSRVNRQLSKAPYLRQLLEQF</sequence>
<feature type="compositionally biased region" description="Polar residues" evidence="20">
    <location>
        <begin position="440"/>
        <end position="450"/>
    </location>
</feature>
<dbReference type="Gene3D" id="3.90.1600.10">
    <property type="entry name" value="Palm domain of DNA polymerase"/>
    <property type="match status" value="1"/>
</dbReference>
<comment type="subcellular location">
    <subcellularLocation>
        <location evidence="2">Nucleus</location>
    </subcellularLocation>
</comment>
<dbReference type="Pfam" id="PF15735">
    <property type="entry name" value="DUF4683"/>
    <property type="match status" value="1"/>
</dbReference>
<evidence type="ECO:0000256" key="20">
    <source>
        <dbReference type="SAM" id="MobiDB-lite"/>
    </source>
</evidence>
<dbReference type="SUPFAM" id="SSF53098">
    <property type="entry name" value="Ribonuclease H-like"/>
    <property type="match status" value="1"/>
</dbReference>
<dbReference type="GO" id="GO:0051536">
    <property type="term" value="F:iron-sulfur cluster binding"/>
    <property type="evidence" value="ECO:0007669"/>
    <property type="project" value="UniProtKB-KW"/>
</dbReference>
<dbReference type="GO" id="GO:0000724">
    <property type="term" value="P:double-strand break repair via homologous recombination"/>
    <property type="evidence" value="ECO:0007669"/>
    <property type="project" value="TreeGrafter"/>
</dbReference>
<dbReference type="Gene3D" id="3.30.420.10">
    <property type="entry name" value="Ribonuclease H-like superfamily/Ribonuclease H"/>
    <property type="match status" value="1"/>
</dbReference>